<dbReference type="Gene3D" id="2.40.50.100">
    <property type="match status" value="1"/>
</dbReference>
<sequence>MTVPFHLPDLGEGITEAEIVRWFVKPGDSVTQDQEIVAVQTDKAVVELPSPVAGTVVELAVAEGEIVAVKSVLLTLDEIADKQTPALANSYAGQSQAVPANQGATVTHQAILPAIKTNLSNGIHKETVSARHPQRVLATPVARRMAREFGIDIATISGSGHAGRVRTEDIQKVIAHLNTQTQAPATPELTQAPPAVTNIPVQTGSATKPGTEEEERIPLRGLRRRIAENMVRSVSTIPQVSSLVEVDATGLVALRQSLLPLAESEGIKLSYLPLIIKALVHTLQQYPYINAMIDDNSQEIVLKHCYHIGIATATGDGLLVPVLRHADRLTILEIAREITRLAEAGREQKLKLEELRGSTFTISNYGTVGGFFTTPIINPGEAGILGLGRISKRPWVVEDQIEVRPVLPLSFTADHRLIDGELAMRFLNTLIELLEQPQRLLLHMR</sequence>
<dbReference type="PROSITE" id="PS00189">
    <property type="entry name" value="LIPOYL"/>
    <property type="match status" value="1"/>
</dbReference>
<reference evidence="10" key="1">
    <citation type="submission" date="2018-12" db="EMBL/GenBank/DDBJ databases">
        <title>Tengunoibacter tsumagoiensis gen. nov., sp. nov., Dictyobacter kobayashii sp. nov., D. alpinus sp. nov., and D. joshuensis sp. nov. and description of Dictyobacteraceae fam. nov. within the order Ktedonobacterales isolated from Tengu-no-mugimeshi.</title>
        <authorList>
            <person name="Wang C.M."/>
            <person name="Zheng Y."/>
            <person name="Sakai Y."/>
            <person name="Toyoda A."/>
            <person name="Minakuchi Y."/>
            <person name="Abe K."/>
            <person name="Yokota A."/>
            <person name="Yabe S."/>
        </authorList>
    </citation>
    <scope>NUCLEOTIDE SEQUENCE [LARGE SCALE GENOMIC DNA]</scope>
    <source>
        <strain evidence="10">Uno11</strain>
    </source>
</reference>
<proteinExistence type="inferred from homology"/>
<dbReference type="EC" id="2.3.1.-" evidence="6"/>
<evidence type="ECO:0000259" key="7">
    <source>
        <dbReference type="PROSITE" id="PS50968"/>
    </source>
</evidence>
<feature type="domain" description="Lipoyl-binding" evidence="7">
    <location>
        <begin position="2"/>
        <end position="77"/>
    </location>
</feature>
<dbReference type="PANTHER" id="PTHR43178">
    <property type="entry name" value="DIHYDROLIPOAMIDE ACETYLTRANSFERASE COMPONENT OF PYRUVATE DEHYDROGENASE COMPLEX"/>
    <property type="match status" value="1"/>
</dbReference>
<evidence type="ECO:0000256" key="2">
    <source>
        <dbReference type="ARBA" id="ARBA00007317"/>
    </source>
</evidence>
<dbReference type="InterPro" id="IPR000089">
    <property type="entry name" value="Biotin_lipoyl"/>
</dbReference>
<dbReference type="PROSITE" id="PS51826">
    <property type="entry name" value="PSBD"/>
    <property type="match status" value="1"/>
</dbReference>
<keyword evidence="10" id="KW-1185">Reference proteome</keyword>
<dbReference type="SUPFAM" id="SSF47005">
    <property type="entry name" value="Peripheral subunit-binding domain of 2-oxo acid dehydrogenase complex"/>
    <property type="match status" value="1"/>
</dbReference>
<dbReference type="GO" id="GO:0005737">
    <property type="term" value="C:cytoplasm"/>
    <property type="evidence" value="ECO:0007669"/>
    <property type="project" value="TreeGrafter"/>
</dbReference>
<accession>A0A402ANC0</accession>
<keyword evidence="4 6" id="KW-0450">Lipoyl</keyword>
<dbReference type="SUPFAM" id="SSF52777">
    <property type="entry name" value="CoA-dependent acyltransferases"/>
    <property type="match status" value="1"/>
</dbReference>
<dbReference type="InterPro" id="IPR050743">
    <property type="entry name" value="2-oxoacid_DH_E2_comp"/>
</dbReference>
<comment type="cofactor">
    <cofactor evidence="1 6">
        <name>(R)-lipoate</name>
        <dbReference type="ChEBI" id="CHEBI:83088"/>
    </cofactor>
</comment>
<protein>
    <recommendedName>
        <fullName evidence="6">Dihydrolipoamide acetyltransferase component of pyruvate dehydrogenase complex</fullName>
        <ecNumber evidence="6">2.3.1.-</ecNumber>
    </recommendedName>
</protein>
<keyword evidence="5 6" id="KW-0012">Acyltransferase</keyword>
<dbReference type="Pfam" id="PF02817">
    <property type="entry name" value="E3_binding"/>
    <property type="match status" value="1"/>
</dbReference>
<name>A0A402ANC0_9CHLR</name>
<comment type="similarity">
    <text evidence="2 6">Belongs to the 2-oxoacid dehydrogenase family.</text>
</comment>
<dbReference type="Gene3D" id="4.10.320.10">
    <property type="entry name" value="E3-binding domain"/>
    <property type="match status" value="1"/>
</dbReference>
<evidence type="ECO:0000256" key="4">
    <source>
        <dbReference type="ARBA" id="ARBA00022823"/>
    </source>
</evidence>
<dbReference type="SUPFAM" id="SSF51230">
    <property type="entry name" value="Single hybrid motif"/>
    <property type="match status" value="1"/>
</dbReference>
<dbReference type="InterPro" id="IPR001078">
    <property type="entry name" value="2-oxoacid_DH_actylTfrase"/>
</dbReference>
<evidence type="ECO:0000256" key="6">
    <source>
        <dbReference type="RuleBase" id="RU003423"/>
    </source>
</evidence>
<dbReference type="InterPro" id="IPR036625">
    <property type="entry name" value="E3-bd_dom_sf"/>
</dbReference>
<dbReference type="InterPro" id="IPR003016">
    <property type="entry name" value="2-oxoA_DH_lipoyl-BS"/>
</dbReference>
<dbReference type="EMBL" id="BIFS01000001">
    <property type="protein sequence ID" value="GCE20519.1"/>
    <property type="molecule type" value="Genomic_DNA"/>
</dbReference>
<feature type="domain" description="Peripheral subunit-binding (PSBD)" evidence="8">
    <location>
        <begin position="137"/>
        <end position="174"/>
    </location>
</feature>
<gene>
    <name evidence="9" type="primary">bkdF</name>
    <name evidence="9" type="ORF">KDK_43190</name>
</gene>
<dbReference type="Pfam" id="PF00364">
    <property type="entry name" value="Biotin_lipoyl"/>
    <property type="match status" value="1"/>
</dbReference>
<dbReference type="AlphaFoldDB" id="A0A402ANC0"/>
<organism evidence="9 10">
    <name type="scientific">Dictyobacter kobayashii</name>
    <dbReference type="NCBI Taxonomy" id="2014872"/>
    <lineage>
        <taxon>Bacteria</taxon>
        <taxon>Bacillati</taxon>
        <taxon>Chloroflexota</taxon>
        <taxon>Ktedonobacteria</taxon>
        <taxon>Ktedonobacterales</taxon>
        <taxon>Dictyobacteraceae</taxon>
        <taxon>Dictyobacter</taxon>
    </lineage>
</organism>
<dbReference type="GO" id="GO:0016407">
    <property type="term" value="F:acetyltransferase activity"/>
    <property type="evidence" value="ECO:0007669"/>
    <property type="project" value="TreeGrafter"/>
</dbReference>
<evidence type="ECO:0000256" key="1">
    <source>
        <dbReference type="ARBA" id="ARBA00001938"/>
    </source>
</evidence>
<comment type="caution">
    <text evidence="9">The sequence shown here is derived from an EMBL/GenBank/DDBJ whole genome shotgun (WGS) entry which is preliminary data.</text>
</comment>
<dbReference type="CDD" id="cd06849">
    <property type="entry name" value="lipoyl_domain"/>
    <property type="match status" value="1"/>
</dbReference>
<dbReference type="InterPro" id="IPR011053">
    <property type="entry name" value="Single_hybrid_motif"/>
</dbReference>
<dbReference type="InterPro" id="IPR004167">
    <property type="entry name" value="PSBD"/>
</dbReference>
<evidence type="ECO:0000313" key="10">
    <source>
        <dbReference type="Proteomes" id="UP000287188"/>
    </source>
</evidence>
<dbReference type="PANTHER" id="PTHR43178:SF5">
    <property type="entry name" value="LIPOAMIDE ACYLTRANSFERASE COMPONENT OF BRANCHED-CHAIN ALPHA-KETO ACID DEHYDROGENASE COMPLEX, MITOCHONDRIAL"/>
    <property type="match status" value="1"/>
</dbReference>
<dbReference type="Pfam" id="PF00198">
    <property type="entry name" value="2-oxoacid_dh"/>
    <property type="match status" value="1"/>
</dbReference>
<dbReference type="OrthoDB" id="9805770at2"/>
<evidence type="ECO:0000313" key="9">
    <source>
        <dbReference type="EMBL" id="GCE20519.1"/>
    </source>
</evidence>
<evidence type="ECO:0000259" key="8">
    <source>
        <dbReference type="PROSITE" id="PS51826"/>
    </source>
</evidence>
<evidence type="ECO:0000256" key="5">
    <source>
        <dbReference type="ARBA" id="ARBA00023315"/>
    </source>
</evidence>
<dbReference type="FunFam" id="3.30.559.10:FF:000007">
    <property type="entry name" value="Dihydrolipoamide acetyltransferase component of pyruvate dehydrogenase complex"/>
    <property type="match status" value="1"/>
</dbReference>
<dbReference type="Proteomes" id="UP000287188">
    <property type="component" value="Unassembled WGS sequence"/>
</dbReference>
<dbReference type="Gene3D" id="3.30.559.10">
    <property type="entry name" value="Chloramphenicol acetyltransferase-like domain"/>
    <property type="match status" value="1"/>
</dbReference>
<dbReference type="GO" id="GO:0031405">
    <property type="term" value="F:lipoic acid binding"/>
    <property type="evidence" value="ECO:0007669"/>
    <property type="project" value="TreeGrafter"/>
</dbReference>
<dbReference type="RefSeq" id="WP_126552188.1">
    <property type="nucleotide sequence ID" value="NZ_BIFS01000001.1"/>
</dbReference>
<dbReference type="InterPro" id="IPR023213">
    <property type="entry name" value="CAT-like_dom_sf"/>
</dbReference>
<dbReference type="PROSITE" id="PS50968">
    <property type="entry name" value="BIOTINYL_LIPOYL"/>
    <property type="match status" value="1"/>
</dbReference>
<keyword evidence="3 6" id="KW-0808">Transferase</keyword>
<evidence type="ECO:0000256" key="3">
    <source>
        <dbReference type="ARBA" id="ARBA00022679"/>
    </source>
</evidence>
<keyword evidence="9" id="KW-0670">Pyruvate</keyword>